<dbReference type="EMBL" id="CVRI01000054">
    <property type="protein sequence ID" value="CRL00360.1"/>
    <property type="molecule type" value="Genomic_DNA"/>
</dbReference>
<sequence length="61" mass="6893">MISNPLEGGECVCISFNMKEEKNNPSSFECVPQTMMATSDLHNTTQMKHNLKFYSSFVVSE</sequence>
<evidence type="ECO:0000313" key="2">
    <source>
        <dbReference type="Proteomes" id="UP000183832"/>
    </source>
</evidence>
<evidence type="ECO:0000313" key="1">
    <source>
        <dbReference type="EMBL" id="CRL00360.1"/>
    </source>
</evidence>
<proteinExistence type="predicted"/>
<accession>A0A1J1IJI9</accession>
<name>A0A1J1IJI9_9DIPT</name>
<dbReference type="Proteomes" id="UP000183832">
    <property type="component" value="Unassembled WGS sequence"/>
</dbReference>
<protein>
    <submittedName>
        <fullName evidence="1">CLUMA_CG013631, isoform A</fullName>
    </submittedName>
</protein>
<reference evidence="1 2" key="1">
    <citation type="submission" date="2015-04" db="EMBL/GenBank/DDBJ databases">
        <authorList>
            <person name="Syromyatnikov M.Y."/>
            <person name="Popov V.N."/>
        </authorList>
    </citation>
    <scope>NUCLEOTIDE SEQUENCE [LARGE SCALE GENOMIC DNA]</scope>
</reference>
<keyword evidence="2" id="KW-1185">Reference proteome</keyword>
<organism evidence="1 2">
    <name type="scientific">Clunio marinus</name>
    <dbReference type="NCBI Taxonomy" id="568069"/>
    <lineage>
        <taxon>Eukaryota</taxon>
        <taxon>Metazoa</taxon>
        <taxon>Ecdysozoa</taxon>
        <taxon>Arthropoda</taxon>
        <taxon>Hexapoda</taxon>
        <taxon>Insecta</taxon>
        <taxon>Pterygota</taxon>
        <taxon>Neoptera</taxon>
        <taxon>Endopterygota</taxon>
        <taxon>Diptera</taxon>
        <taxon>Nematocera</taxon>
        <taxon>Chironomoidea</taxon>
        <taxon>Chironomidae</taxon>
        <taxon>Clunio</taxon>
    </lineage>
</organism>
<dbReference type="AlphaFoldDB" id="A0A1J1IJI9"/>
<gene>
    <name evidence="1" type="ORF">CLUMA_CG013631</name>
</gene>